<evidence type="ECO:0000313" key="3">
    <source>
        <dbReference type="Proteomes" id="UP000785679"/>
    </source>
</evidence>
<dbReference type="InterPro" id="IPR055236">
    <property type="entry name" value="EVH1_PP4R3"/>
</dbReference>
<protein>
    <recommendedName>
        <fullName evidence="1">PP4R3 EVH1-like domain-containing protein</fullName>
    </recommendedName>
</protein>
<evidence type="ECO:0000313" key="2">
    <source>
        <dbReference type="EMBL" id="TNV72952.1"/>
    </source>
</evidence>
<dbReference type="Proteomes" id="UP000785679">
    <property type="component" value="Unassembled WGS sequence"/>
</dbReference>
<dbReference type="AlphaFoldDB" id="A0A8J8ND43"/>
<keyword evidence="3" id="KW-1185">Reference proteome</keyword>
<sequence length="136" mass="15648">MLAELGIQSSNASENGGALVSQIRWRAKLYQLNGKGSWDDYGTGEFQIVKEDSTGEYYLLLISEDDMQRLLHTRITASASFFRQRDTIITWMDDDSQIDFALSFQESRGAQETWQGDNLQHPGEGPHERWRLWHGH</sequence>
<dbReference type="SUPFAM" id="SSF50729">
    <property type="entry name" value="PH domain-like"/>
    <property type="match status" value="1"/>
</dbReference>
<dbReference type="PANTHER" id="PTHR23318:SF0">
    <property type="entry name" value="SERINE_THREONINE-PROTEIN PHOSPHATASE 4 REGULATORY SUBUNIT 3"/>
    <property type="match status" value="1"/>
</dbReference>
<accession>A0A8J8ND43</accession>
<evidence type="ECO:0000259" key="1">
    <source>
        <dbReference type="Pfam" id="PF22972"/>
    </source>
</evidence>
<dbReference type="InterPro" id="IPR011993">
    <property type="entry name" value="PH-like_dom_sf"/>
</dbReference>
<organism evidence="2 3">
    <name type="scientific">Halteria grandinella</name>
    <dbReference type="NCBI Taxonomy" id="5974"/>
    <lineage>
        <taxon>Eukaryota</taxon>
        <taxon>Sar</taxon>
        <taxon>Alveolata</taxon>
        <taxon>Ciliophora</taxon>
        <taxon>Intramacronucleata</taxon>
        <taxon>Spirotrichea</taxon>
        <taxon>Stichotrichia</taxon>
        <taxon>Sporadotrichida</taxon>
        <taxon>Halteriidae</taxon>
        <taxon>Halteria</taxon>
    </lineage>
</organism>
<dbReference type="Gene3D" id="2.30.29.30">
    <property type="entry name" value="Pleckstrin-homology domain (PH domain)/Phosphotyrosine-binding domain (PTB)"/>
    <property type="match status" value="1"/>
</dbReference>
<dbReference type="OrthoDB" id="313529at2759"/>
<dbReference type="EMBL" id="RRYP01020351">
    <property type="protein sequence ID" value="TNV72952.1"/>
    <property type="molecule type" value="Genomic_DNA"/>
</dbReference>
<dbReference type="GO" id="GO:0005654">
    <property type="term" value="C:nucleoplasm"/>
    <property type="evidence" value="ECO:0007669"/>
    <property type="project" value="TreeGrafter"/>
</dbReference>
<dbReference type="GO" id="GO:0030289">
    <property type="term" value="C:protein phosphatase 4 complex"/>
    <property type="evidence" value="ECO:0007669"/>
    <property type="project" value="TreeGrafter"/>
</dbReference>
<name>A0A8J8ND43_HALGN</name>
<comment type="caution">
    <text evidence="2">The sequence shown here is derived from an EMBL/GenBank/DDBJ whole genome shotgun (WGS) entry which is preliminary data.</text>
</comment>
<dbReference type="GO" id="GO:0072542">
    <property type="term" value="F:protein phosphatase activator activity"/>
    <property type="evidence" value="ECO:0007669"/>
    <property type="project" value="TreeGrafter"/>
</dbReference>
<dbReference type="Pfam" id="PF22972">
    <property type="entry name" value="EVH1_PP4R3"/>
    <property type="match status" value="1"/>
</dbReference>
<gene>
    <name evidence="2" type="ORF">FGO68_gene9902</name>
</gene>
<feature type="domain" description="PP4R3 EVH1-like" evidence="1">
    <location>
        <begin position="24"/>
        <end position="114"/>
    </location>
</feature>
<proteinExistence type="predicted"/>
<reference evidence="2" key="1">
    <citation type="submission" date="2019-06" db="EMBL/GenBank/DDBJ databases">
        <authorList>
            <person name="Zheng W."/>
        </authorList>
    </citation>
    <scope>NUCLEOTIDE SEQUENCE</scope>
    <source>
        <strain evidence="2">QDHG01</strain>
    </source>
</reference>
<dbReference type="InterPro" id="IPR051137">
    <property type="entry name" value="PP4R3-like"/>
</dbReference>
<dbReference type="PANTHER" id="PTHR23318">
    <property type="entry name" value="ATP SYNTHASE GAMMA-RELATED"/>
    <property type="match status" value="1"/>
</dbReference>